<dbReference type="Pfam" id="PF00175">
    <property type="entry name" value="NAD_binding_1"/>
    <property type="match status" value="1"/>
</dbReference>
<protein>
    <recommendedName>
        <fullName evidence="3">Oxidoreductase FAD/NAD(P)-binding domain-containing protein</fullName>
    </recommendedName>
</protein>
<keyword evidence="2" id="KW-0274">FAD</keyword>
<reference evidence="4 5" key="1">
    <citation type="journal article" date="2016" name="Nat. Commun.">
        <title>Thousands of microbial genomes shed light on interconnected biogeochemical processes in an aquifer system.</title>
        <authorList>
            <person name="Anantharaman K."/>
            <person name="Brown C.T."/>
            <person name="Hug L.A."/>
            <person name="Sharon I."/>
            <person name="Castelle C.J."/>
            <person name="Probst A.J."/>
            <person name="Thomas B.C."/>
            <person name="Singh A."/>
            <person name="Wilkins M.J."/>
            <person name="Karaoz U."/>
            <person name="Brodie E.L."/>
            <person name="Williams K.H."/>
            <person name="Hubbard S.S."/>
            <person name="Banfield J.F."/>
        </authorList>
    </citation>
    <scope>NUCLEOTIDE SEQUENCE [LARGE SCALE GENOMIC DNA]</scope>
</reference>
<accession>A0A1F4UUZ0</accession>
<gene>
    <name evidence="4" type="ORF">A2W32_02580</name>
</gene>
<sequence>MFLATGSGCAPFRCMIEHALREKGYTKPITLYIGLNHSQDVFWIDYLENLKREFTNFNYKIAVWKPDNSWKGHVGFITDLVKQDYPDASQCSAYLCGAKPMIDSATELLKQLGCLEKRIYMEKF</sequence>
<dbReference type="EMBL" id="MEUT01000064">
    <property type="protein sequence ID" value="OGC48706.1"/>
    <property type="molecule type" value="Genomic_DNA"/>
</dbReference>
<dbReference type="PANTHER" id="PTHR43644">
    <property type="entry name" value="NA(+)-TRANSLOCATING NADH-QUINONE REDUCTASE SUBUNIT"/>
    <property type="match status" value="1"/>
</dbReference>
<evidence type="ECO:0000256" key="1">
    <source>
        <dbReference type="ARBA" id="ARBA00022630"/>
    </source>
</evidence>
<dbReference type="PRINTS" id="PR00410">
    <property type="entry name" value="PHEHYDRXLASE"/>
</dbReference>
<dbReference type="GO" id="GO:0016491">
    <property type="term" value="F:oxidoreductase activity"/>
    <property type="evidence" value="ECO:0007669"/>
    <property type="project" value="InterPro"/>
</dbReference>
<proteinExistence type="predicted"/>
<dbReference type="Proteomes" id="UP000177371">
    <property type="component" value="Unassembled WGS sequence"/>
</dbReference>
<dbReference type="Gene3D" id="3.40.50.80">
    <property type="entry name" value="Nucleotide-binding domain of ferredoxin-NADP reductase (FNR) module"/>
    <property type="match status" value="1"/>
</dbReference>
<evidence type="ECO:0000256" key="2">
    <source>
        <dbReference type="ARBA" id="ARBA00022827"/>
    </source>
</evidence>
<dbReference type="PANTHER" id="PTHR43644:SF1">
    <property type="entry name" value="NAD(P)H-FLAVIN REDUCTASE"/>
    <property type="match status" value="1"/>
</dbReference>
<evidence type="ECO:0000259" key="3">
    <source>
        <dbReference type="Pfam" id="PF00175"/>
    </source>
</evidence>
<organism evidence="4 5">
    <name type="scientific">candidate division WWE3 bacterium RBG_16_37_10</name>
    <dbReference type="NCBI Taxonomy" id="1802610"/>
    <lineage>
        <taxon>Bacteria</taxon>
        <taxon>Katanobacteria</taxon>
    </lineage>
</organism>
<evidence type="ECO:0000313" key="5">
    <source>
        <dbReference type="Proteomes" id="UP000177371"/>
    </source>
</evidence>
<dbReference type="STRING" id="1802610.A2W32_02580"/>
<comment type="caution">
    <text evidence="4">The sequence shown here is derived from an EMBL/GenBank/DDBJ whole genome shotgun (WGS) entry which is preliminary data.</text>
</comment>
<dbReference type="InterPro" id="IPR039261">
    <property type="entry name" value="FNR_nucleotide-bd"/>
</dbReference>
<dbReference type="SUPFAM" id="SSF52343">
    <property type="entry name" value="Ferredoxin reductase-like, C-terminal NADP-linked domain"/>
    <property type="match status" value="1"/>
</dbReference>
<keyword evidence="1" id="KW-0285">Flavoprotein</keyword>
<dbReference type="AlphaFoldDB" id="A0A1F4UUZ0"/>
<evidence type="ECO:0000313" key="4">
    <source>
        <dbReference type="EMBL" id="OGC48706.1"/>
    </source>
</evidence>
<feature type="domain" description="Oxidoreductase FAD/NAD(P)-binding" evidence="3">
    <location>
        <begin position="2"/>
        <end position="105"/>
    </location>
</feature>
<dbReference type="InterPro" id="IPR001433">
    <property type="entry name" value="OxRdtase_FAD/NAD-bd"/>
</dbReference>
<name>A0A1F4UUZ0_UNCKA</name>